<keyword evidence="4" id="KW-0997">Cell inner membrane</keyword>
<keyword evidence="2" id="KW-0813">Transport</keyword>
<evidence type="ECO:0000313" key="9">
    <source>
        <dbReference type="EMBL" id="WRP17305.1"/>
    </source>
</evidence>
<dbReference type="Pfam" id="PF02653">
    <property type="entry name" value="BPD_transp_2"/>
    <property type="match status" value="1"/>
</dbReference>
<feature type="transmembrane region" description="Helical" evidence="8">
    <location>
        <begin position="226"/>
        <end position="248"/>
    </location>
</feature>
<organism evidence="9 10">
    <name type="scientific">Carboxydichorda subterranea</name>
    <dbReference type="NCBI Taxonomy" id="3109565"/>
    <lineage>
        <taxon>Bacteria</taxon>
        <taxon>Bacillati</taxon>
        <taxon>Bacillota</taxon>
        <taxon>Limnochordia</taxon>
        <taxon>Limnochordales</taxon>
        <taxon>Geochordaceae</taxon>
        <taxon>Carboxydichorda</taxon>
    </lineage>
</organism>
<evidence type="ECO:0000313" key="10">
    <source>
        <dbReference type="Proteomes" id="UP001332192"/>
    </source>
</evidence>
<evidence type="ECO:0000256" key="7">
    <source>
        <dbReference type="ARBA" id="ARBA00023136"/>
    </source>
</evidence>
<sequence>MGDVSLKQHTPTGVRGAFVDLHGLLRRYGVLFALMGLVILFGALRREFLDPHNLVNLLRQVSMLTIAATGLTFAMIVGEFDLSFGEVCGLAGVAVTSLLLTGYGFSTALACGLLLGAAFGLLNGVMTVKVGIPSFITTLGSMSLAVGFNFFLTRGQPVYGSFPPEFSALGRGFVGAIPIPVLVSAGVVVVSFVVAERMAIGRYMYATGGNIVAAMHSGIRVTRYRILGLVLSGTYAALAGVILASRLGSGQPTAGSGFLLDGFAAAFLGTTVMKDGLPNVVGTLVGVAVLGVLSNGMTLLGLPYYAENIVKGAVLLGAVTVSRLAARAGR</sequence>
<dbReference type="Proteomes" id="UP001332192">
    <property type="component" value="Chromosome"/>
</dbReference>
<keyword evidence="10" id="KW-1185">Reference proteome</keyword>
<evidence type="ECO:0000256" key="2">
    <source>
        <dbReference type="ARBA" id="ARBA00022448"/>
    </source>
</evidence>
<reference evidence="9 10" key="1">
    <citation type="journal article" date="2024" name="Front. Microbiol.">
        <title>Novel thermophilic genera Geochorda gen. nov. and Carboxydochorda gen. nov. from the deep terrestrial subsurface reveal the ecophysiological diversity in the class Limnochordia.</title>
        <authorList>
            <person name="Karnachuk O.V."/>
            <person name="Lukina A.P."/>
            <person name="Avakyan M.R."/>
            <person name="Kadnikov V.V."/>
            <person name="Begmatov S."/>
            <person name="Beletsky A.V."/>
            <person name="Vlasova K.G."/>
            <person name="Novikov A.A."/>
            <person name="Shcherbakova V.A."/>
            <person name="Mardanov A.V."/>
            <person name="Ravin N.V."/>
        </authorList>
    </citation>
    <scope>NUCLEOTIDE SEQUENCE [LARGE SCALE GENOMIC DNA]</scope>
    <source>
        <strain evidence="9 10">L945</strain>
    </source>
</reference>
<evidence type="ECO:0000256" key="4">
    <source>
        <dbReference type="ARBA" id="ARBA00022519"/>
    </source>
</evidence>
<proteinExistence type="predicted"/>
<name>A0ABZ1BWW5_9FIRM</name>
<keyword evidence="6 8" id="KW-1133">Transmembrane helix</keyword>
<feature type="transmembrane region" description="Helical" evidence="8">
    <location>
        <begin position="280"/>
        <end position="302"/>
    </location>
</feature>
<feature type="transmembrane region" description="Helical" evidence="8">
    <location>
        <begin position="172"/>
        <end position="195"/>
    </location>
</feature>
<dbReference type="EMBL" id="CP141615">
    <property type="protein sequence ID" value="WRP17305.1"/>
    <property type="molecule type" value="Genomic_DNA"/>
</dbReference>
<feature type="transmembrane region" description="Helical" evidence="8">
    <location>
        <begin position="98"/>
        <end position="122"/>
    </location>
</feature>
<evidence type="ECO:0000256" key="8">
    <source>
        <dbReference type="SAM" id="Phobius"/>
    </source>
</evidence>
<accession>A0ABZ1BWW5</accession>
<evidence type="ECO:0000256" key="3">
    <source>
        <dbReference type="ARBA" id="ARBA00022475"/>
    </source>
</evidence>
<dbReference type="CDD" id="cd06579">
    <property type="entry name" value="TM_PBP1_transp_AraH_like"/>
    <property type="match status" value="1"/>
</dbReference>
<keyword evidence="5 8" id="KW-0812">Transmembrane</keyword>
<dbReference type="PANTHER" id="PTHR32196">
    <property type="entry name" value="ABC TRANSPORTER PERMEASE PROTEIN YPHD-RELATED-RELATED"/>
    <property type="match status" value="1"/>
</dbReference>
<keyword evidence="3" id="KW-1003">Cell membrane</keyword>
<evidence type="ECO:0000256" key="6">
    <source>
        <dbReference type="ARBA" id="ARBA00022989"/>
    </source>
</evidence>
<comment type="subcellular location">
    <subcellularLocation>
        <location evidence="1">Cell membrane</location>
        <topology evidence="1">Multi-pass membrane protein</topology>
    </subcellularLocation>
</comment>
<feature type="transmembrane region" description="Helical" evidence="8">
    <location>
        <begin position="28"/>
        <end position="45"/>
    </location>
</feature>
<protein>
    <submittedName>
        <fullName evidence="9">ABC transporter permease</fullName>
    </submittedName>
</protein>
<gene>
    <name evidence="9" type="ORF">U7230_14675</name>
</gene>
<evidence type="ECO:0000256" key="1">
    <source>
        <dbReference type="ARBA" id="ARBA00004651"/>
    </source>
</evidence>
<evidence type="ECO:0000256" key="5">
    <source>
        <dbReference type="ARBA" id="ARBA00022692"/>
    </source>
</evidence>
<dbReference type="PANTHER" id="PTHR32196:SF21">
    <property type="entry name" value="ABC TRANSPORTER PERMEASE PROTEIN YPHD-RELATED"/>
    <property type="match status" value="1"/>
</dbReference>
<feature type="transmembrane region" description="Helical" evidence="8">
    <location>
        <begin position="57"/>
        <end position="78"/>
    </location>
</feature>
<feature type="transmembrane region" description="Helical" evidence="8">
    <location>
        <begin position="134"/>
        <end position="152"/>
    </location>
</feature>
<keyword evidence="7 8" id="KW-0472">Membrane</keyword>
<dbReference type="RefSeq" id="WP_324716576.1">
    <property type="nucleotide sequence ID" value="NZ_CP141615.1"/>
</dbReference>
<dbReference type="InterPro" id="IPR001851">
    <property type="entry name" value="ABC_transp_permease"/>
</dbReference>